<dbReference type="AlphaFoldDB" id="A0AAW5JP29"/>
<feature type="binding site" evidence="2">
    <location>
        <position position="102"/>
    </location>
    <ligand>
        <name>Mn(2+)</name>
        <dbReference type="ChEBI" id="CHEBI:29035"/>
        <label>2</label>
    </ligand>
</feature>
<evidence type="ECO:0000256" key="1">
    <source>
        <dbReference type="ARBA" id="ARBA00022801"/>
    </source>
</evidence>
<dbReference type="PANTHER" id="PTHR11014:SF63">
    <property type="entry name" value="METALLOPEPTIDASE, PUTATIVE (AFU_ORTHOLOGUE AFUA_6G09600)-RELATED"/>
    <property type="match status" value="1"/>
</dbReference>
<dbReference type="GO" id="GO:0019877">
    <property type="term" value="P:diaminopimelate biosynthetic process"/>
    <property type="evidence" value="ECO:0007669"/>
    <property type="project" value="UniProtKB-ARBA"/>
</dbReference>
<gene>
    <name evidence="4" type="ORF">NE579_02785</name>
</gene>
<name>A0AAW5JP29_9FIRM</name>
<accession>A0AAW5JP29</accession>
<dbReference type="EMBL" id="JANFYS010000003">
    <property type="protein sequence ID" value="MCQ4769393.1"/>
    <property type="molecule type" value="Genomic_DNA"/>
</dbReference>
<evidence type="ECO:0000313" key="5">
    <source>
        <dbReference type="Proteomes" id="UP001204562"/>
    </source>
</evidence>
<dbReference type="InterPro" id="IPR036264">
    <property type="entry name" value="Bact_exopeptidase_dim_dom"/>
</dbReference>
<dbReference type="CDD" id="cd03886">
    <property type="entry name" value="M20_Acy1"/>
    <property type="match status" value="1"/>
</dbReference>
<dbReference type="Gene3D" id="3.40.630.10">
    <property type="entry name" value="Zn peptidases"/>
    <property type="match status" value="1"/>
</dbReference>
<dbReference type="Pfam" id="PF01546">
    <property type="entry name" value="Peptidase_M20"/>
    <property type="match status" value="1"/>
</dbReference>
<protein>
    <submittedName>
        <fullName evidence="4">M20 family metallopeptidase</fullName>
    </submittedName>
</protein>
<evidence type="ECO:0000259" key="3">
    <source>
        <dbReference type="Pfam" id="PF07687"/>
    </source>
</evidence>
<dbReference type="SUPFAM" id="SSF53187">
    <property type="entry name" value="Zn-dependent exopeptidases"/>
    <property type="match status" value="1"/>
</dbReference>
<feature type="binding site" evidence="2">
    <location>
        <position position="378"/>
    </location>
    <ligand>
        <name>Mn(2+)</name>
        <dbReference type="ChEBI" id="CHEBI:29035"/>
        <label>2</label>
    </ligand>
</feature>
<dbReference type="Pfam" id="PF07687">
    <property type="entry name" value="M20_dimer"/>
    <property type="match status" value="1"/>
</dbReference>
<dbReference type="RefSeq" id="WP_256303170.1">
    <property type="nucleotide sequence ID" value="NZ_JANFYS010000003.1"/>
</dbReference>
<dbReference type="InterPro" id="IPR011650">
    <property type="entry name" value="Peptidase_M20_dimer"/>
</dbReference>
<organism evidence="4 5">
    <name type="scientific">Intestinimonas massiliensis</name>
    <name type="common">ex Afouda et al. 2020</name>
    <dbReference type="NCBI Taxonomy" id="1673721"/>
    <lineage>
        <taxon>Bacteria</taxon>
        <taxon>Bacillati</taxon>
        <taxon>Bacillota</taxon>
        <taxon>Clostridia</taxon>
        <taxon>Eubacteriales</taxon>
        <taxon>Intestinimonas</taxon>
    </lineage>
</organism>
<feature type="binding site" evidence="2">
    <location>
        <position position="104"/>
    </location>
    <ligand>
        <name>Mn(2+)</name>
        <dbReference type="ChEBI" id="CHEBI:29035"/>
        <label>2</label>
    </ligand>
</feature>
<dbReference type="GO" id="GO:0050118">
    <property type="term" value="F:N-acetyldiaminopimelate deacetylase activity"/>
    <property type="evidence" value="ECO:0007669"/>
    <property type="project" value="UniProtKB-ARBA"/>
</dbReference>
<dbReference type="Proteomes" id="UP001204562">
    <property type="component" value="Unassembled WGS sequence"/>
</dbReference>
<evidence type="ECO:0000313" key="4">
    <source>
        <dbReference type="EMBL" id="MCQ4769393.1"/>
    </source>
</evidence>
<sequence>MTPKQLLEEAAQLKESMVFNRRYLHVHAETGFDLKDTYAFVKKALIDMGYEPIKCGKAGLVALAGGKKSGKVFLIRADMDALPIQEAAEVDFASANGSMHACGHDMHTAILLGAAKLLKAHEDELEGTVKLMFQPAEEIFEGSRDMIQAGLLKNPDVDGALMIHVMAGMPFEAGTVIVSAPGVSAPAADYFEIRVQGRGCHGSMPYAGVDPLNAAAHILIALQEIHARELAMDDRAVLTFGTMNAGTAANVIPDVAVMGGSIRTFDEEIRALIKERMVQIADGIARSFRAEANVSFGSGCPTLVNDKDLCICAERYVKELLGGHKAFSVSDRNAMSAGQKPSKSAGSEDFAYVSQEVPSIMLALAAGQPEKGYGYPQHHPMVRFDEDALVSGSAVYAYTAMRWLEEHK</sequence>
<dbReference type="FunFam" id="3.30.70.360:FF:000001">
    <property type="entry name" value="N-acetyldiaminopimelate deacetylase"/>
    <property type="match status" value="1"/>
</dbReference>
<keyword evidence="1" id="KW-0378">Hydrolase</keyword>
<feature type="binding site" evidence="2">
    <location>
        <position position="164"/>
    </location>
    <ligand>
        <name>Mn(2+)</name>
        <dbReference type="ChEBI" id="CHEBI:29035"/>
        <label>2</label>
    </ligand>
</feature>
<dbReference type="SUPFAM" id="SSF55031">
    <property type="entry name" value="Bacterial exopeptidase dimerisation domain"/>
    <property type="match status" value="1"/>
</dbReference>
<reference evidence="4" key="1">
    <citation type="submission" date="2022-06" db="EMBL/GenBank/DDBJ databases">
        <title>Isolation of gut microbiota from human fecal samples.</title>
        <authorList>
            <person name="Pamer E.G."/>
            <person name="Barat B."/>
            <person name="Waligurski E."/>
            <person name="Medina S."/>
            <person name="Paddock L."/>
            <person name="Mostad J."/>
        </authorList>
    </citation>
    <scope>NUCLEOTIDE SEQUENCE</scope>
    <source>
        <strain evidence="4">DFI.9.91</strain>
    </source>
</reference>
<evidence type="ECO:0000256" key="2">
    <source>
        <dbReference type="PIRSR" id="PIRSR005962-1"/>
    </source>
</evidence>
<keyword evidence="2" id="KW-0479">Metal-binding</keyword>
<dbReference type="Gene3D" id="3.30.70.360">
    <property type="match status" value="1"/>
</dbReference>
<proteinExistence type="predicted"/>
<dbReference type="InterPro" id="IPR017439">
    <property type="entry name" value="Amidohydrolase"/>
</dbReference>
<comment type="caution">
    <text evidence="4">The sequence shown here is derived from an EMBL/GenBank/DDBJ whole genome shotgun (WGS) entry which is preliminary data.</text>
</comment>
<feature type="domain" description="Peptidase M20 dimerisation" evidence="3">
    <location>
        <begin position="191"/>
        <end position="283"/>
    </location>
</feature>
<dbReference type="GO" id="GO:0046872">
    <property type="term" value="F:metal ion binding"/>
    <property type="evidence" value="ECO:0007669"/>
    <property type="project" value="UniProtKB-KW"/>
</dbReference>
<dbReference type="PANTHER" id="PTHR11014">
    <property type="entry name" value="PEPTIDASE M20 FAMILY MEMBER"/>
    <property type="match status" value="1"/>
</dbReference>
<dbReference type="InterPro" id="IPR002933">
    <property type="entry name" value="Peptidase_M20"/>
</dbReference>
<dbReference type="PIRSF" id="PIRSF005962">
    <property type="entry name" value="Pept_M20D_amidohydro"/>
    <property type="match status" value="1"/>
</dbReference>
<feature type="binding site" evidence="2">
    <location>
        <position position="138"/>
    </location>
    <ligand>
        <name>Mn(2+)</name>
        <dbReference type="ChEBI" id="CHEBI:29035"/>
        <label>2</label>
    </ligand>
</feature>
<keyword evidence="2" id="KW-0464">Manganese</keyword>
<comment type="cofactor">
    <cofactor evidence="2">
        <name>Mn(2+)</name>
        <dbReference type="ChEBI" id="CHEBI:29035"/>
    </cofactor>
    <text evidence="2">The Mn(2+) ion enhances activity.</text>
</comment>
<dbReference type="NCBIfam" id="TIGR01891">
    <property type="entry name" value="amidohydrolases"/>
    <property type="match status" value="1"/>
</dbReference>